<dbReference type="CDD" id="cd06257">
    <property type="entry name" value="DnaJ"/>
    <property type="match status" value="1"/>
</dbReference>
<evidence type="ECO:0000259" key="3">
    <source>
        <dbReference type="PROSITE" id="PS50076"/>
    </source>
</evidence>
<keyword evidence="2" id="KW-0812">Transmembrane</keyword>
<feature type="compositionally biased region" description="Polar residues" evidence="1">
    <location>
        <begin position="167"/>
        <end position="177"/>
    </location>
</feature>
<sequence>MAENYYEVLEIEPDATRTDIEDAYRRRVLETHPDHNDDPDAIDEFQRVSTAKSILTDGDERARYDRLGHDAYVRLGRYAGPTSSSESPGQRTDDRRSSESAGMSSDRRTGSKGTHRRHRQQRSNRRTNRQRNHRQHRQQRTATGRSAESNRSFDPGASSETTEDTNSEASNGETNSAFRYTVQDWDEDVDLEWEGRSIDHSTAVTVTCLWILYPVFVYSSLTPMVSPILNGLLLVCTLGVIGYLLTMPRVAMLVFGSLSVLFPLGVGQLQLIEPLSLHGGVSVAFVWIPFGYAVAVWWALRP</sequence>
<dbReference type="SUPFAM" id="SSF46565">
    <property type="entry name" value="Chaperone J-domain"/>
    <property type="match status" value="1"/>
</dbReference>
<dbReference type="AlphaFoldDB" id="A0A3N6P3G5"/>
<accession>A0A3N6P3G5</accession>
<dbReference type="GO" id="GO:0030544">
    <property type="term" value="F:Hsp70 protein binding"/>
    <property type="evidence" value="ECO:0007669"/>
    <property type="project" value="TreeGrafter"/>
</dbReference>
<feature type="transmembrane region" description="Helical" evidence="2">
    <location>
        <begin position="252"/>
        <end position="271"/>
    </location>
</feature>
<organism evidence="4 5">
    <name type="scientific">Natrarchaeobius halalkaliphilus</name>
    <dbReference type="NCBI Taxonomy" id="1679091"/>
    <lineage>
        <taxon>Archaea</taxon>
        <taxon>Methanobacteriati</taxon>
        <taxon>Methanobacteriota</taxon>
        <taxon>Stenosarchaea group</taxon>
        <taxon>Halobacteria</taxon>
        <taxon>Halobacteriales</taxon>
        <taxon>Natrialbaceae</taxon>
        <taxon>Natrarchaeobius</taxon>
    </lineage>
</organism>
<feature type="domain" description="J" evidence="3">
    <location>
        <begin position="4"/>
        <end position="68"/>
    </location>
</feature>
<name>A0A3N6P3G5_9EURY</name>
<dbReference type="OrthoDB" id="11397at2157"/>
<dbReference type="GO" id="GO:0071218">
    <property type="term" value="P:cellular response to misfolded protein"/>
    <property type="evidence" value="ECO:0007669"/>
    <property type="project" value="TreeGrafter"/>
</dbReference>
<evidence type="ECO:0000313" key="4">
    <source>
        <dbReference type="EMBL" id="RQG89825.1"/>
    </source>
</evidence>
<feature type="transmembrane region" description="Helical" evidence="2">
    <location>
        <begin position="277"/>
        <end position="300"/>
    </location>
</feature>
<protein>
    <submittedName>
        <fullName evidence="4">Molecular chaperone DnaJ</fullName>
    </submittedName>
</protein>
<feature type="transmembrane region" description="Helical" evidence="2">
    <location>
        <begin position="227"/>
        <end position="245"/>
    </location>
</feature>
<evidence type="ECO:0000313" key="5">
    <source>
        <dbReference type="Proteomes" id="UP000273828"/>
    </source>
</evidence>
<feature type="compositionally biased region" description="Polar residues" evidence="1">
    <location>
        <begin position="142"/>
        <end position="152"/>
    </location>
</feature>
<dbReference type="EMBL" id="REFY01000003">
    <property type="protein sequence ID" value="RQG89825.1"/>
    <property type="molecule type" value="Genomic_DNA"/>
</dbReference>
<dbReference type="InterPro" id="IPR036869">
    <property type="entry name" value="J_dom_sf"/>
</dbReference>
<proteinExistence type="predicted"/>
<dbReference type="InterPro" id="IPR051100">
    <property type="entry name" value="DnaJ_subfamily_B/C"/>
</dbReference>
<dbReference type="PRINTS" id="PR00625">
    <property type="entry name" value="JDOMAIN"/>
</dbReference>
<reference evidence="4 5" key="1">
    <citation type="submission" date="2018-10" db="EMBL/GenBank/DDBJ databases">
        <title>Natrarchaeobius chitinivorans gen. nov., sp. nov., and Natrarchaeobius haloalkaliphilus sp. nov., alkaliphilic, chitin-utilizing haloarchaea from hypersaline alkaline lakes.</title>
        <authorList>
            <person name="Sorokin D.Y."/>
            <person name="Elcheninov A.G."/>
            <person name="Kostrikina N.A."/>
            <person name="Bale N.J."/>
            <person name="Sinninghe Damste J.S."/>
            <person name="Khijniak T.V."/>
            <person name="Kublanov I.V."/>
            <person name="Toshchakov S.V."/>
        </authorList>
    </citation>
    <scope>NUCLEOTIDE SEQUENCE [LARGE SCALE GENOMIC DNA]</scope>
    <source>
        <strain evidence="4 5">AArcht-Sl</strain>
    </source>
</reference>
<gene>
    <name evidence="4" type="ORF">EA462_07350</name>
</gene>
<dbReference type="PANTHER" id="PTHR43908">
    <property type="entry name" value="AT29763P-RELATED"/>
    <property type="match status" value="1"/>
</dbReference>
<dbReference type="Pfam" id="PF00226">
    <property type="entry name" value="DnaJ"/>
    <property type="match status" value="1"/>
</dbReference>
<comment type="caution">
    <text evidence="4">The sequence shown here is derived from an EMBL/GenBank/DDBJ whole genome shotgun (WGS) entry which is preliminary data.</text>
</comment>
<keyword evidence="2" id="KW-1133">Transmembrane helix</keyword>
<feature type="region of interest" description="Disordered" evidence="1">
    <location>
        <begin position="76"/>
        <end position="177"/>
    </location>
</feature>
<dbReference type="Gene3D" id="1.10.287.110">
    <property type="entry name" value="DnaJ domain"/>
    <property type="match status" value="1"/>
</dbReference>
<keyword evidence="2" id="KW-0472">Membrane</keyword>
<evidence type="ECO:0000256" key="1">
    <source>
        <dbReference type="SAM" id="MobiDB-lite"/>
    </source>
</evidence>
<dbReference type="PANTHER" id="PTHR43908:SF3">
    <property type="entry name" value="AT29763P-RELATED"/>
    <property type="match status" value="1"/>
</dbReference>
<evidence type="ECO:0000256" key="2">
    <source>
        <dbReference type="SAM" id="Phobius"/>
    </source>
</evidence>
<dbReference type="Proteomes" id="UP000273828">
    <property type="component" value="Unassembled WGS sequence"/>
</dbReference>
<dbReference type="RefSeq" id="WP_124177908.1">
    <property type="nucleotide sequence ID" value="NZ_REFY01000003.1"/>
</dbReference>
<dbReference type="PROSITE" id="PS50076">
    <property type="entry name" value="DNAJ_2"/>
    <property type="match status" value="1"/>
</dbReference>
<dbReference type="InterPro" id="IPR001623">
    <property type="entry name" value="DnaJ_domain"/>
</dbReference>
<keyword evidence="5" id="KW-1185">Reference proteome</keyword>
<feature type="compositionally biased region" description="Basic residues" evidence="1">
    <location>
        <begin position="113"/>
        <end position="139"/>
    </location>
</feature>
<dbReference type="SMART" id="SM00271">
    <property type="entry name" value="DnaJ"/>
    <property type="match status" value="1"/>
</dbReference>
<feature type="compositionally biased region" description="Polar residues" evidence="1">
    <location>
        <begin position="81"/>
        <end position="90"/>
    </location>
</feature>